<comment type="caution">
    <text evidence="1">The sequence shown here is derived from an EMBL/GenBank/DDBJ whole genome shotgun (WGS) entry which is preliminary data.</text>
</comment>
<accession>A0A0M8QUT4</accession>
<sequence>MFNRQFARREAQLRRLCEEQLRGIEIPDPYAVDEICRQLAIKRGRPLHLHELPETGGANSPCGMVLSFDHEDHIFHVAATSERHRAQIVRHELAHLLLGHAGNNESVVNSLLAILPDGVDPSAVLSAFGRTSYDSETEYDAEMAASCLGELFQDLAHSIRERGRSGVVSRLDDALVHPRRNRRS</sequence>
<proteinExistence type="predicted"/>
<dbReference type="PATRIC" id="fig|36816.3.peg.1757"/>
<name>A0A0M8QUT4_9ACTN</name>
<protein>
    <submittedName>
        <fullName evidence="1">Secondary metabolite protein</fullName>
    </submittedName>
</protein>
<dbReference type="OrthoDB" id="4144896at2"/>
<dbReference type="EMBL" id="LGCN01000074">
    <property type="protein sequence ID" value="KOT42723.1"/>
    <property type="molecule type" value="Genomic_DNA"/>
</dbReference>
<dbReference type="RefSeq" id="WP_030827487.1">
    <property type="nucleotide sequence ID" value="NZ_JBFBKA010000096.1"/>
</dbReference>
<evidence type="ECO:0000313" key="2">
    <source>
        <dbReference type="Proteomes" id="UP000037773"/>
    </source>
</evidence>
<organism evidence="1 2">
    <name type="scientific">Streptomyces caelestis</name>
    <dbReference type="NCBI Taxonomy" id="36816"/>
    <lineage>
        <taxon>Bacteria</taxon>
        <taxon>Bacillati</taxon>
        <taxon>Actinomycetota</taxon>
        <taxon>Actinomycetes</taxon>
        <taxon>Kitasatosporales</taxon>
        <taxon>Streptomycetaceae</taxon>
        <taxon>Streptomyces</taxon>
    </lineage>
</organism>
<dbReference type="AlphaFoldDB" id="A0A0M8QUT4"/>
<gene>
    <name evidence="1" type="ORF">ADK41_08145</name>
</gene>
<dbReference type="Proteomes" id="UP000037773">
    <property type="component" value="Unassembled WGS sequence"/>
</dbReference>
<reference evidence="1 2" key="1">
    <citation type="submission" date="2015-07" db="EMBL/GenBank/DDBJ databases">
        <authorList>
            <person name="Noorani M."/>
        </authorList>
    </citation>
    <scope>NUCLEOTIDE SEQUENCE [LARGE SCALE GENOMIC DNA]</scope>
    <source>
        <strain evidence="1 2">NRRL B-24567</strain>
    </source>
</reference>
<keyword evidence="2" id="KW-1185">Reference proteome</keyword>
<evidence type="ECO:0000313" key="1">
    <source>
        <dbReference type="EMBL" id="KOT42723.1"/>
    </source>
</evidence>